<dbReference type="Proteomes" id="UP000240572">
    <property type="component" value="Unassembled WGS sequence"/>
</dbReference>
<evidence type="ECO:0000313" key="2">
    <source>
        <dbReference type="Proteomes" id="UP000240572"/>
    </source>
</evidence>
<dbReference type="OrthoDB" id="1493304at2"/>
<organism evidence="1 2">
    <name type="scientific">Taibaiella chishuiensis</name>
    <dbReference type="NCBI Taxonomy" id="1434707"/>
    <lineage>
        <taxon>Bacteria</taxon>
        <taxon>Pseudomonadati</taxon>
        <taxon>Bacteroidota</taxon>
        <taxon>Chitinophagia</taxon>
        <taxon>Chitinophagales</taxon>
        <taxon>Chitinophagaceae</taxon>
        <taxon>Taibaiella</taxon>
    </lineage>
</organism>
<reference evidence="1 2" key="1">
    <citation type="submission" date="2018-03" db="EMBL/GenBank/DDBJ databases">
        <title>Genomic Encyclopedia of Type Strains, Phase III (KMG-III): the genomes of soil and plant-associated and newly described type strains.</title>
        <authorList>
            <person name="Whitman W."/>
        </authorList>
    </citation>
    <scope>NUCLEOTIDE SEQUENCE [LARGE SCALE GENOMIC DNA]</scope>
    <source>
        <strain evidence="1 2">CGMCC 1.12700</strain>
    </source>
</reference>
<comment type="caution">
    <text evidence="1">The sequence shown here is derived from an EMBL/GenBank/DDBJ whole genome shotgun (WGS) entry which is preliminary data.</text>
</comment>
<dbReference type="RefSeq" id="WP_146146790.1">
    <property type="nucleotide sequence ID" value="NZ_PYGD01000007.1"/>
</dbReference>
<evidence type="ECO:0008006" key="3">
    <source>
        <dbReference type="Google" id="ProtNLM"/>
    </source>
</evidence>
<accession>A0A2P8D0M8</accession>
<gene>
    <name evidence="1" type="ORF">B0I18_107183</name>
</gene>
<proteinExistence type="predicted"/>
<dbReference type="EMBL" id="PYGD01000007">
    <property type="protein sequence ID" value="PSK90771.1"/>
    <property type="molecule type" value="Genomic_DNA"/>
</dbReference>
<evidence type="ECO:0000313" key="1">
    <source>
        <dbReference type="EMBL" id="PSK90771.1"/>
    </source>
</evidence>
<protein>
    <recommendedName>
        <fullName evidence="3">DUF4303 domain-containing protein</fullName>
    </recommendedName>
</protein>
<keyword evidence="2" id="KW-1185">Reference proteome</keyword>
<name>A0A2P8D0M8_9BACT</name>
<dbReference type="AlphaFoldDB" id="A0A2P8D0M8"/>
<sequence>MEETTNYIEAFKRFAGVKEGEFSIELTGKEGAYVHYDDKEFRVCRYTDLLWEFKTYFNDDYDLIYTETPFELWGALLEDHNEITQEDLIIDIYKAWKLYWDSKRKDFLNESHYTKVRNLSWGNFQELIEKVKSNQDNTLQDAIEISDMDFVPILALAIRYQFKNEDDFYAECVRILIEEYPDLFSDDGNFDKVVLTESAETKDNSYYIFSIES</sequence>